<dbReference type="EMBL" id="BSDI01000016">
    <property type="protein sequence ID" value="GLH98415.1"/>
    <property type="molecule type" value="Genomic_DNA"/>
</dbReference>
<protein>
    <recommendedName>
        <fullName evidence="2">Protein-glutamine gamma-glutamyltransferase-like C-terminal domain-containing protein</fullName>
    </recommendedName>
</protein>
<comment type="caution">
    <text evidence="3">The sequence shown here is derived from an EMBL/GenBank/DDBJ whole genome shotgun (WGS) entry which is preliminary data.</text>
</comment>
<reference evidence="3" key="1">
    <citation type="submission" date="2022-12" db="EMBL/GenBank/DDBJ databases">
        <title>New Phytohabitans aurantiacus sp. RD004123 nov., an actinomycete isolated from soil.</title>
        <authorList>
            <person name="Triningsih D.W."/>
            <person name="Harunari E."/>
            <person name="Igarashi Y."/>
        </authorList>
    </citation>
    <scope>NUCLEOTIDE SEQUENCE</scope>
    <source>
        <strain evidence="3">RD004123</strain>
    </source>
</reference>
<feature type="transmembrane region" description="Helical" evidence="1">
    <location>
        <begin position="77"/>
        <end position="98"/>
    </location>
</feature>
<evidence type="ECO:0000256" key="1">
    <source>
        <dbReference type="SAM" id="Phobius"/>
    </source>
</evidence>
<keyword evidence="4" id="KW-1185">Reference proteome</keyword>
<keyword evidence="1" id="KW-0472">Membrane</keyword>
<dbReference type="Pfam" id="PF13559">
    <property type="entry name" value="DUF4129"/>
    <property type="match status" value="1"/>
</dbReference>
<evidence type="ECO:0000313" key="4">
    <source>
        <dbReference type="Proteomes" id="UP001144280"/>
    </source>
</evidence>
<sequence>MVFGFLRRWWPLAGVAVLLTLAAVAAAHSSVRLGRVESPAGPAPSLEEPERIRVEPSETAEPFAAASVTVPSWLVKLVVAIGIVLLAVLIGMMVWVLARDLVKKRRMRAMPARRARPGQTSAQDVVAALDAGLVDLSDADSDPRRAVIACWLRLEQAAAAAGTPRQATDTPTDLVTRLLAGHHISADVLARFADVYREARYATHTVDERMRTQAREALQRLRAELTAGAVHE</sequence>
<feature type="domain" description="Protein-glutamine gamma-glutamyltransferase-like C-terminal" evidence="2">
    <location>
        <begin position="150"/>
        <end position="219"/>
    </location>
</feature>
<keyword evidence="1" id="KW-1133">Transmembrane helix</keyword>
<organism evidence="3 4">
    <name type="scientific">Phytohabitans aurantiacus</name>
    <dbReference type="NCBI Taxonomy" id="3016789"/>
    <lineage>
        <taxon>Bacteria</taxon>
        <taxon>Bacillati</taxon>
        <taxon>Actinomycetota</taxon>
        <taxon>Actinomycetes</taxon>
        <taxon>Micromonosporales</taxon>
        <taxon>Micromonosporaceae</taxon>
    </lineage>
</organism>
<evidence type="ECO:0000313" key="3">
    <source>
        <dbReference type="EMBL" id="GLH98415.1"/>
    </source>
</evidence>
<accession>A0ABQ5QYJ4</accession>
<gene>
    <name evidence="3" type="ORF">Pa4123_36900</name>
</gene>
<dbReference type="InterPro" id="IPR025403">
    <property type="entry name" value="TgpA-like_C"/>
</dbReference>
<dbReference type="Proteomes" id="UP001144280">
    <property type="component" value="Unassembled WGS sequence"/>
</dbReference>
<proteinExistence type="predicted"/>
<dbReference type="RefSeq" id="WP_281897266.1">
    <property type="nucleotide sequence ID" value="NZ_BSDI01000016.1"/>
</dbReference>
<evidence type="ECO:0000259" key="2">
    <source>
        <dbReference type="Pfam" id="PF13559"/>
    </source>
</evidence>
<keyword evidence="1" id="KW-0812">Transmembrane</keyword>
<name>A0ABQ5QYJ4_9ACTN</name>